<organism evidence="2 3">
    <name type="scientific">Candidatus Avoscillospira stercorigallinarum</name>
    <dbReference type="NCBI Taxonomy" id="2840708"/>
    <lineage>
        <taxon>Bacteria</taxon>
        <taxon>Bacillati</taxon>
        <taxon>Bacillota</taxon>
        <taxon>Clostridia</taxon>
        <taxon>Eubacteriales</taxon>
        <taxon>Oscillospiraceae</taxon>
        <taxon>Oscillospiraceae incertae sedis</taxon>
        <taxon>Candidatus Avoscillospira</taxon>
    </lineage>
</organism>
<evidence type="ECO:0000313" key="3">
    <source>
        <dbReference type="Proteomes" id="UP000886874"/>
    </source>
</evidence>
<keyword evidence="1" id="KW-1133">Transmembrane helix</keyword>
<dbReference type="EMBL" id="DVFN01000030">
    <property type="protein sequence ID" value="HIQ69100.1"/>
    <property type="molecule type" value="Genomic_DNA"/>
</dbReference>
<comment type="caution">
    <text evidence="2">The sequence shown here is derived from an EMBL/GenBank/DDBJ whole genome shotgun (WGS) entry which is preliminary data.</text>
</comment>
<evidence type="ECO:0000256" key="1">
    <source>
        <dbReference type="SAM" id="Phobius"/>
    </source>
</evidence>
<dbReference type="AlphaFoldDB" id="A0A9D0Z575"/>
<feature type="transmembrane region" description="Helical" evidence="1">
    <location>
        <begin position="20"/>
        <end position="42"/>
    </location>
</feature>
<proteinExistence type="predicted"/>
<evidence type="ECO:0008006" key="4">
    <source>
        <dbReference type="Google" id="ProtNLM"/>
    </source>
</evidence>
<keyword evidence="1" id="KW-0812">Transmembrane</keyword>
<reference evidence="2" key="2">
    <citation type="journal article" date="2021" name="PeerJ">
        <title>Extensive microbial diversity within the chicken gut microbiome revealed by metagenomics and culture.</title>
        <authorList>
            <person name="Gilroy R."/>
            <person name="Ravi A."/>
            <person name="Getino M."/>
            <person name="Pursley I."/>
            <person name="Horton D.L."/>
            <person name="Alikhan N.F."/>
            <person name="Baker D."/>
            <person name="Gharbi K."/>
            <person name="Hall N."/>
            <person name="Watson M."/>
            <person name="Adriaenssens E.M."/>
            <person name="Foster-Nyarko E."/>
            <person name="Jarju S."/>
            <person name="Secka A."/>
            <person name="Antonio M."/>
            <person name="Oren A."/>
            <person name="Chaudhuri R.R."/>
            <person name="La Ragione R."/>
            <person name="Hildebrand F."/>
            <person name="Pallen M.J."/>
        </authorList>
    </citation>
    <scope>NUCLEOTIDE SEQUENCE</scope>
    <source>
        <strain evidence="2">ChiSjej2B20-13462</strain>
    </source>
</reference>
<keyword evidence="1" id="KW-0472">Membrane</keyword>
<feature type="transmembrane region" description="Helical" evidence="1">
    <location>
        <begin position="48"/>
        <end position="74"/>
    </location>
</feature>
<reference evidence="2" key="1">
    <citation type="submission" date="2020-10" db="EMBL/GenBank/DDBJ databases">
        <authorList>
            <person name="Gilroy R."/>
        </authorList>
    </citation>
    <scope>NUCLEOTIDE SEQUENCE</scope>
    <source>
        <strain evidence="2">ChiSjej2B20-13462</strain>
    </source>
</reference>
<name>A0A9D0Z575_9FIRM</name>
<accession>A0A9D0Z575</accession>
<protein>
    <recommendedName>
        <fullName evidence="4">CNNM transmembrane domain-containing protein</fullName>
    </recommendedName>
</protein>
<evidence type="ECO:0000313" key="2">
    <source>
        <dbReference type="EMBL" id="HIQ69100.1"/>
    </source>
</evidence>
<dbReference type="Proteomes" id="UP000886874">
    <property type="component" value="Unassembled WGS sequence"/>
</dbReference>
<gene>
    <name evidence="2" type="ORF">IAA67_02050</name>
</gene>
<sequence length="198" mass="20715">MKESKGKRRTKLRIQPDWRWITSVFGATIGISAAMSLVSNGLLSGSGIAVSFLILMVIILLGIVFDIIGVAVTAAEERPFHSMAAKKVPEAKEALNMLRRADRVSSFCNDVVGDICGVISGSASAVIATQAVVGLQPLWASAVQLLMSAVVAGLTVGGKAFGKSLAMQNATAILHTAARLIYAVKSVPRRLAALIGRG</sequence>